<dbReference type="OrthoDB" id="591557at2759"/>
<dbReference type="SUPFAM" id="SSF81383">
    <property type="entry name" value="F-box domain"/>
    <property type="match status" value="1"/>
</dbReference>
<evidence type="ECO:0000259" key="1">
    <source>
        <dbReference type="SMART" id="SM00256"/>
    </source>
</evidence>
<dbReference type="Proteomes" id="UP000631114">
    <property type="component" value="Unassembled WGS sequence"/>
</dbReference>
<dbReference type="NCBIfam" id="TIGR01640">
    <property type="entry name" value="F_box_assoc_1"/>
    <property type="match status" value="1"/>
</dbReference>
<dbReference type="SMART" id="SM00256">
    <property type="entry name" value="FBOX"/>
    <property type="match status" value="1"/>
</dbReference>
<organism evidence="2 3">
    <name type="scientific">Coptis chinensis</name>
    <dbReference type="NCBI Taxonomy" id="261450"/>
    <lineage>
        <taxon>Eukaryota</taxon>
        <taxon>Viridiplantae</taxon>
        <taxon>Streptophyta</taxon>
        <taxon>Embryophyta</taxon>
        <taxon>Tracheophyta</taxon>
        <taxon>Spermatophyta</taxon>
        <taxon>Magnoliopsida</taxon>
        <taxon>Ranunculales</taxon>
        <taxon>Ranunculaceae</taxon>
        <taxon>Coptidoideae</taxon>
        <taxon>Coptis</taxon>
    </lineage>
</organism>
<feature type="domain" description="F-box" evidence="1">
    <location>
        <begin position="7"/>
        <end position="47"/>
    </location>
</feature>
<evidence type="ECO:0000313" key="2">
    <source>
        <dbReference type="EMBL" id="KAF9589422.1"/>
    </source>
</evidence>
<dbReference type="Pfam" id="PF08268">
    <property type="entry name" value="FBA_3"/>
    <property type="match status" value="1"/>
</dbReference>
<proteinExistence type="predicted"/>
<evidence type="ECO:0000313" key="3">
    <source>
        <dbReference type="Proteomes" id="UP000631114"/>
    </source>
</evidence>
<reference evidence="2 3" key="1">
    <citation type="submission" date="2020-10" db="EMBL/GenBank/DDBJ databases">
        <title>The Coptis chinensis genome and diversification of protoberbering-type alkaloids.</title>
        <authorList>
            <person name="Wang B."/>
            <person name="Shu S."/>
            <person name="Song C."/>
            <person name="Liu Y."/>
        </authorList>
    </citation>
    <scope>NUCLEOTIDE SEQUENCE [LARGE SCALE GENOMIC DNA]</scope>
    <source>
        <strain evidence="2">HL-2020</strain>
        <tissue evidence="2">Leaf</tissue>
    </source>
</reference>
<gene>
    <name evidence="2" type="ORF">IFM89_023740</name>
</gene>
<name>A0A835H0N7_9MAGN</name>
<dbReference type="AlphaFoldDB" id="A0A835H0N7"/>
<comment type="caution">
    <text evidence="2">The sequence shown here is derived from an EMBL/GenBank/DDBJ whole genome shotgun (WGS) entry which is preliminary data.</text>
</comment>
<dbReference type="InterPro" id="IPR036047">
    <property type="entry name" value="F-box-like_dom_sf"/>
</dbReference>
<dbReference type="InterPro" id="IPR013187">
    <property type="entry name" value="F-box-assoc_dom_typ3"/>
</dbReference>
<dbReference type="Pfam" id="PF00646">
    <property type="entry name" value="F-box"/>
    <property type="match status" value="1"/>
</dbReference>
<dbReference type="PANTHER" id="PTHR31672">
    <property type="entry name" value="BNACNNG10540D PROTEIN"/>
    <property type="match status" value="1"/>
</dbReference>
<dbReference type="InterPro" id="IPR050796">
    <property type="entry name" value="SCF_F-box_component"/>
</dbReference>
<sequence>MDDLLNFPSDILFDILSRIPIKSIVILRCVSKPWLDKLTDSFVMNCRKKRPKLLSRYIPDVSYQARSKHITEGFMVSSVDYGESHKAVEVNSTMPDIHSYTGDFEAWNSCDGLLCLTYCKEFQRKVLCLWNPTTGDYMEFPTRDHCPYSSLCCGHKTVFSVGFNPNVNSYFAIRIETHSLTCHAPCSHVYIFYLAYRSWWHALEICYKIPPKQGALVNGALHWLGASCTGTSYDLVIAFVIKGRKFQEVPLPYFGDMRTFSMDITELGGELCLFCDFKSSVTLWLMKDYSVKESWTKMFSIKKPIGEFHTRNLLIPLCFTTSGALILIKVRTLVLYDPKDGKLVSLKIEGIPGRSQAFTTYIESPVRIKSSSQIFDYYT</sequence>
<dbReference type="EMBL" id="JADFTS010000009">
    <property type="protein sequence ID" value="KAF9589422.1"/>
    <property type="molecule type" value="Genomic_DNA"/>
</dbReference>
<protein>
    <recommendedName>
        <fullName evidence="1">F-box domain-containing protein</fullName>
    </recommendedName>
</protein>
<accession>A0A835H0N7</accession>
<dbReference type="InterPro" id="IPR017451">
    <property type="entry name" value="F-box-assoc_interact_dom"/>
</dbReference>
<dbReference type="PANTHER" id="PTHR31672:SF13">
    <property type="entry name" value="F-BOX PROTEIN CPR30-LIKE"/>
    <property type="match status" value="1"/>
</dbReference>
<dbReference type="InterPro" id="IPR001810">
    <property type="entry name" value="F-box_dom"/>
</dbReference>
<keyword evidence="3" id="KW-1185">Reference proteome</keyword>